<sequence>MAYRDIVVYLDAGADSPARVRTAINIAAKHHARLIGVDVSTKEALKGESRDLALAIEDEFKAAAQKAGLDFQYHAARPEAHSAEQLFSHCADLLVSTQPHPDHRHLSNSAIPKEILVTAGVPMLVLPTGWTGEGAIGEQVVIAWNFSRESTRAVHDAMPILKAARKVFLFVFASNYSDNNADVQEIKGHLEQHGVRVALKGWRDTGDNDFTSALFAGLDRENADLIICGAYGHSPLFEDMFGGATRDLLNNISMPVLMSH</sequence>
<organism evidence="2 4">
    <name type="scientific">Rhizobium tibeticum</name>
    <dbReference type="NCBI Taxonomy" id="501024"/>
    <lineage>
        <taxon>Bacteria</taxon>
        <taxon>Pseudomonadati</taxon>
        <taxon>Pseudomonadota</taxon>
        <taxon>Alphaproteobacteria</taxon>
        <taxon>Hyphomicrobiales</taxon>
        <taxon>Rhizobiaceae</taxon>
        <taxon>Rhizobium/Agrobacterium group</taxon>
        <taxon>Rhizobium</taxon>
    </lineage>
</organism>
<evidence type="ECO:0000313" key="3">
    <source>
        <dbReference type="EMBL" id="SEP12019.1"/>
    </source>
</evidence>
<dbReference type="Proteomes" id="UP000198939">
    <property type="component" value="Unassembled WGS sequence"/>
</dbReference>
<reference evidence="3 5" key="3">
    <citation type="submission" date="2016-10" db="EMBL/GenBank/DDBJ databases">
        <authorList>
            <person name="Varghese N."/>
            <person name="Submissions S."/>
        </authorList>
    </citation>
    <scope>NUCLEOTIDE SEQUENCE [LARGE SCALE GENOMIC DNA]</scope>
    <source>
        <strain evidence="3 5">CGMCC 1.7071</strain>
    </source>
</reference>
<evidence type="ECO:0000313" key="2">
    <source>
        <dbReference type="EMBL" id="SEI18519.1"/>
    </source>
</evidence>
<dbReference type="RefSeq" id="WP_072381011.1">
    <property type="nucleotide sequence ID" value="NZ_FNXB01000051.1"/>
</dbReference>
<comment type="similarity">
    <text evidence="1">Belongs to the universal stress protein A family.</text>
</comment>
<dbReference type="SUPFAM" id="SSF52402">
    <property type="entry name" value="Adenine nucleotide alpha hydrolases-like"/>
    <property type="match status" value="2"/>
</dbReference>
<dbReference type="EMBL" id="FOCV01000040">
    <property type="protein sequence ID" value="SEP12019.1"/>
    <property type="molecule type" value="Genomic_DNA"/>
</dbReference>
<dbReference type="OrthoDB" id="9804721at2"/>
<dbReference type="PANTHER" id="PTHR46268:SF15">
    <property type="entry name" value="UNIVERSAL STRESS PROTEIN HP_0031"/>
    <property type="match status" value="1"/>
</dbReference>
<dbReference type="Gene3D" id="3.40.50.12370">
    <property type="match status" value="1"/>
</dbReference>
<keyword evidence="5" id="KW-1185">Reference proteome</keyword>
<dbReference type="EMBL" id="FNXB01000051">
    <property type="protein sequence ID" value="SEI18519.1"/>
    <property type="molecule type" value="Genomic_DNA"/>
</dbReference>
<gene>
    <name evidence="2" type="ORF">RTCCBAU85039_5918</name>
    <name evidence="3" type="ORF">SAMN05216228_104035</name>
</gene>
<dbReference type="CDD" id="cd00293">
    <property type="entry name" value="USP-like"/>
    <property type="match status" value="1"/>
</dbReference>
<dbReference type="PANTHER" id="PTHR46268">
    <property type="entry name" value="STRESS RESPONSE PROTEIN NHAX"/>
    <property type="match status" value="1"/>
</dbReference>
<reference evidence="4" key="2">
    <citation type="submission" date="2016-10" db="EMBL/GenBank/DDBJ databases">
        <authorList>
            <person name="Wibberg D."/>
        </authorList>
    </citation>
    <scope>NUCLEOTIDE SEQUENCE [LARGE SCALE GENOMIC DNA]</scope>
</reference>
<name>A0A1H8V9D0_9HYPH</name>
<dbReference type="AlphaFoldDB" id="A0A1H8V9D0"/>
<dbReference type="STRING" id="501024.RTCCBAU85039_5918"/>
<reference evidence="2" key="1">
    <citation type="submission" date="2016-10" db="EMBL/GenBank/DDBJ databases">
        <authorList>
            <person name="de Groot N.N."/>
        </authorList>
    </citation>
    <scope>NUCLEOTIDE SEQUENCE [LARGE SCALE GENOMIC DNA]</scope>
    <source>
        <strain evidence="2">CCBAU85039</strain>
    </source>
</reference>
<accession>A0A1H8V9D0</accession>
<proteinExistence type="inferred from homology"/>
<dbReference type="Proteomes" id="UP000183063">
    <property type="component" value="Unassembled WGS sequence"/>
</dbReference>
<evidence type="ECO:0000256" key="1">
    <source>
        <dbReference type="ARBA" id="ARBA00008791"/>
    </source>
</evidence>
<evidence type="ECO:0000313" key="4">
    <source>
        <dbReference type="Proteomes" id="UP000183063"/>
    </source>
</evidence>
<evidence type="ECO:0000313" key="5">
    <source>
        <dbReference type="Proteomes" id="UP000198939"/>
    </source>
</evidence>
<protein>
    <submittedName>
        <fullName evidence="2">Universal stress protein family protein</fullName>
    </submittedName>
</protein>